<evidence type="ECO:0000256" key="4">
    <source>
        <dbReference type="ARBA" id="ARBA00023136"/>
    </source>
</evidence>
<feature type="transmembrane region" description="Helical" evidence="6">
    <location>
        <begin position="355"/>
        <end position="375"/>
    </location>
</feature>
<feature type="region of interest" description="Disordered" evidence="5">
    <location>
        <begin position="504"/>
        <end position="548"/>
    </location>
</feature>
<dbReference type="InterPro" id="IPR051617">
    <property type="entry name" value="UNC-93-like_regulator"/>
</dbReference>
<evidence type="ECO:0000313" key="8">
    <source>
        <dbReference type="EMBL" id="KAJ6247654.1"/>
    </source>
</evidence>
<feature type="transmembrane region" description="Helical" evidence="6">
    <location>
        <begin position="469"/>
        <end position="488"/>
    </location>
</feature>
<feature type="compositionally biased region" description="Basic residues" evidence="5">
    <location>
        <begin position="504"/>
        <end position="515"/>
    </location>
</feature>
<evidence type="ECO:0000259" key="7">
    <source>
        <dbReference type="PROSITE" id="PS50850"/>
    </source>
</evidence>
<comment type="subcellular location">
    <subcellularLocation>
        <location evidence="1">Membrane</location>
        <topology evidence="1">Multi-pass membrane protein</topology>
    </subcellularLocation>
</comment>
<keyword evidence="9" id="KW-1185">Reference proteome</keyword>
<feature type="transmembrane region" description="Helical" evidence="6">
    <location>
        <begin position="41"/>
        <end position="63"/>
    </location>
</feature>
<dbReference type="InterPro" id="IPR036259">
    <property type="entry name" value="MFS_trans_sf"/>
</dbReference>
<dbReference type="PROSITE" id="PS50850">
    <property type="entry name" value="MFS"/>
    <property type="match status" value="1"/>
</dbReference>
<feature type="region of interest" description="Disordered" evidence="5">
    <location>
        <begin position="264"/>
        <end position="294"/>
    </location>
</feature>
<feature type="transmembrane region" description="Helical" evidence="6">
    <location>
        <begin position="12"/>
        <end position="29"/>
    </location>
</feature>
<dbReference type="SUPFAM" id="SSF103473">
    <property type="entry name" value="MFS general substrate transporter"/>
    <property type="match status" value="1"/>
</dbReference>
<feature type="transmembrane region" description="Helical" evidence="6">
    <location>
        <begin position="156"/>
        <end position="179"/>
    </location>
</feature>
<organism evidence="8 9">
    <name type="scientific">Anaeramoeba flamelloides</name>
    <dbReference type="NCBI Taxonomy" id="1746091"/>
    <lineage>
        <taxon>Eukaryota</taxon>
        <taxon>Metamonada</taxon>
        <taxon>Anaeramoebidae</taxon>
        <taxon>Anaeramoeba</taxon>
    </lineage>
</organism>
<feature type="compositionally biased region" description="Acidic residues" evidence="5">
    <location>
        <begin position="536"/>
        <end position="546"/>
    </location>
</feature>
<sequence length="573" mass="64624">MSFRKIQNNKNLILVSLAFSLIIGIYRSTQPLLTKLHDDLGYYALALLYLVFAISLLVVAPLVKRLGPKISMILGSLFFIAFQFIQIDAIPWLYLTICGLTGLGSAVIWTGIGTFMVKISTPEKIGKNTGFFYMVLTLGNLFGNSLASVLLNVNNISFSTLFLIFAFFPLVGILFFFPLAKKKKKKKKIEIDVPEAIVTTPRNDSKSKSDVKNILKAFNLSKSDDSLLKPIKINHFSSNNPKTNKKTKTRKTKVQKKIIEKTGKTETKQKKIKKAKNQTKGKSKAQRRTTKDLEERVTIKKPKKAKLLPKTLSITFKLLITKKAILAVQGEIVRGMVTAFGQGFLPMLIEDRHISIVILCFSFSFALFSLINGILTDKMGKLKLFLANFMIIIVGCIMCFFLTGRSLYYFIIVYIVFSIGLSGISNIDFPLTSVLFPKRIENGIALFKFVKSITSAISFLYVGKISLYQNLYILIVVNIMAMASLIYLDKKICPIDPQFSINKKKKKNKKSHNKNKSLDLKEGKEVEDASDKDVESSENDDSEDQETNNHVERRSFLFFILNILNSLDVNRLV</sequence>
<feature type="transmembrane region" description="Helical" evidence="6">
    <location>
        <begin position="70"/>
        <end position="87"/>
    </location>
</feature>
<dbReference type="Proteomes" id="UP001150062">
    <property type="component" value="Unassembled WGS sequence"/>
</dbReference>
<feature type="transmembrane region" description="Helical" evidence="6">
    <location>
        <begin position="382"/>
        <end position="403"/>
    </location>
</feature>
<feature type="domain" description="Major facilitator superfamily (MFS) profile" evidence="7">
    <location>
        <begin position="1"/>
        <end position="184"/>
    </location>
</feature>
<evidence type="ECO:0000256" key="6">
    <source>
        <dbReference type="SAM" id="Phobius"/>
    </source>
</evidence>
<feature type="transmembrane region" description="Helical" evidence="6">
    <location>
        <begin position="409"/>
        <end position="431"/>
    </location>
</feature>
<protein>
    <submittedName>
        <fullName evidence="8">Et translation product-related</fullName>
    </submittedName>
</protein>
<feature type="compositionally biased region" description="Basic residues" evidence="5">
    <location>
        <begin position="270"/>
        <end position="288"/>
    </location>
</feature>
<feature type="transmembrane region" description="Helical" evidence="6">
    <location>
        <begin position="131"/>
        <end position="150"/>
    </location>
</feature>
<name>A0ABQ8YSP1_9EUKA</name>
<gene>
    <name evidence="8" type="ORF">M0813_18288</name>
</gene>
<dbReference type="Pfam" id="PF07690">
    <property type="entry name" value="MFS_1"/>
    <property type="match status" value="1"/>
</dbReference>
<dbReference type="InterPro" id="IPR020846">
    <property type="entry name" value="MFS_dom"/>
</dbReference>
<accession>A0ABQ8YSP1</accession>
<dbReference type="InterPro" id="IPR011701">
    <property type="entry name" value="MFS"/>
</dbReference>
<comment type="caution">
    <text evidence="8">The sequence shown here is derived from an EMBL/GenBank/DDBJ whole genome shotgun (WGS) entry which is preliminary data.</text>
</comment>
<keyword evidence="4 6" id="KW-0472">Membrane</keyword>
<evidence type="ECO:0000256" key="1">
    <source>
        <dbReference type="ARBA" id="ARBA00004141"/>
    </source>
</evidence>
<reference evidence="8" key="1">
    <citation type="submission" date="2022-08" db="EMBL/GenBank/DDBJ databases">
        <title>Novel sulfate-reducing endosymbionts in the free-living metamonad Anaeramoeba.</title>
        <authorList>
            <person name="Jerlstrom-Hultqvist J."/>
            <person name="Cepicka I."/>
            <person name="Gallot-Lavallee L."/>
            <person name="Salas-Leiva D."/>
            <person name="Curtis B.A."/>
            <person name="Zahonova K."/>
            <person name="Pipaliya S."/>
            <person name="Dacks J."/>
            <person name="Roger A.J."/>
        </authorList>
    </citation>
    <scope>NUCLEOTIDE SEQUENCE</scope>
    <source>
        <strain evidence="8">Schooner1</strain>
    </source>
</reference>
<dbReference type="EMBL" id="JAOAOG010000122">
    <property type="protein sequence ID" value="KAJ6247654.1"/>
    <property type="molecule type" value="Genomic_DNA"/>
</dbReference>
<evidence type="ECO:0000256" key="3">
    <source>
        <dbReference type="ARBA" id="ARBA00022989"/>
    </source>
</evidence>
<evidence type="ECO:0000256" key="2">
    <source>
        <dbReference type="ARBA" id="ARBA00022692"/>
    </source>
</evidence>
<proteinExistence type="predicted"/>
<dbReference type="PANTHER" id="PTHR23294:SF0">
    <property type="entry name" value="UNC93-LIKE PROTEIN MFSD11"/>
    <property type="match status" value="1"/>
</dbReference>
<feature type="compositionally biased region" description="Basic and acidic residues" evidence="5">
    <location>
        <begin position="516"/>
        <end position="535"/>
    </location>
</feature>
<evidence type="ECO:0000256" key="5">
    <source>
        <dbReference type="SAM" id="MobiDB-lite"/>
    </source>
</evidence>
<evidence type="ECO:0000313" key="9">
    <source>
        <dbReference type="Proteomes" id="UP001150062"/>
    </source>
</evidence>
<keyword evidence="2 6" id="KW-0812">Transmembrane</keyword>
<dbReference type="Gene3D" id="1.20.1250.20">
    <property type="entry name" value="MFS general substrate transporter like domains"/>
    <property type="match status" value="2"/>
</dbReference>
<feature type="transmembrane region" description="Helical" evidence="6">
    <location>
        <begin position="93"/>
        <end position="119"/>
    </location>
</feature>
<dbReference type="PANTHER" id="PTHR23294">
    <property type="entry name" value="ET TRANSLATION PRODUCT-RELATED"/>
    <property type="match status" value="1"/>
</dbReference>
<keyword evidence="3 6" id="KW-1133">Transmembrane helix</keyword>